<dbReference type="EMBL" id="VXIV02003168">
    <property type="protein sequence ID" value="KAF6020482.1"/>
    <property type="molecule type" value="Genomic_DNA"/>
</dbReference>
<feature type="compositionally biased region" description="Acidic residues" evidence="1">
    <location>
        <begin position="28"/>
        <end position="43"/>
    </location>
</feature>
<feature type="compositionally biased region" description="Acidic residues" evidence="1">
    <location>
        <begin position="1"/>
        <end position="18"/>
    </location>
</feature>
<reference evidence="2" key="1">
    <citation type="submission" date="2020-06" db="EMBL/GenBank/DDBJ databases">
        <title>Draft genome of Bugula neritina, a colonial animal packing powerful symbionts and potential medicines.</title>
        <authorList>
            <person name="Rayko M."/>
        </authorList>
    </citation>
    <scope>NUCLEOTIDE SEQUENCE [LARGE SCALE GENOMIC DNA]</scope>
    <source>
        <strain evidence="2">Kwan_BN1</strain>
    </source>
</reference>
<protein>
    <submittedName>
        <fullName evidence="2">Uncharacterized protein</fullName>
    </submittedName>
</protein>
<evidence type="ECO:0000313" key="2">
    <source>
        <dbReference type="EMBL" id="KAF6020482.1"/>
    </source>
</evidence>
<dbReference type="Proteomes" id="UP000593567">
    <property type="component" value="Unassembled WGS sequence"/>
</dbReference>
<comment type="caution">
    <text evidence="2">The sequence shown here is derived from an EMBL/GenBank/DDBJ whole genome shotgun (WGS) entry which is preliminary data.</text>
</comment>
<proteinExistence type="predicted"/>
<organism evidence="2 3">
    <name type="scientific">Bugula neritina</name>
    <name type="common">Brown bryozoan</name>
    <name type="synonym">Sertularia neritina</name>
    <dbReference type="NCBI Taxonomy" id="10212"/>
    <lineage>
        <taxon>Eukaryota</taxon>
        <taxon>Metazoa</taxon>
        <taxon>Spiralia</taxon>
        <taxon>Lophotrochozoa</taxon>
        <taxon>Bryozoa</taxon>
        <taxon>Gymnolaemata</taxon>
        <taxon>Cheilostomatida</taxon>
        <taxon>Flustrina</taxon>
        <taxon>Buguloidea</taxon>
        <taxon>Bugulidae</taxon>
        <taxon>Bugula</taxon>
    </lineage>
</organism>
<name>A0A7J7J2R5_BUGNE</name>
<accession>A0A7J7J2R5</accession>
<evidence type="ECO:0000313" key="3">
    <source>
        <dbReference type="Proteomes" id="UP000593567"/>
    </source>
</evidence>
<sequence length="77" mass="8729">MMDSAEQMDTDNVEELEADQQMAVNELEGAEESDASSDSEDAEESKLTQQALELEKQVTENPYLYDAHKELIFCIRV</sequence>
<evidence type="ECO:0000256" key="1">
    <source>
        <dbReference type="SAM" id="MobiDB-lite"/>
    </source>
</evidence>
<dbReference type="AlphaFoldDB" id="A0A7J7J2R5"/>
<gene>
    <name evidence="2" type="ORF">EB796_021209</name>
</gene>
<feature type="region of interest" description="Disordered" evidence="1">
    <location>
        <begin position="1"/>
        <end position="53"/>
    </location>
</feature>
<keyword evidence="3" id="KW-1185">Reference proteome</keyword>